<dbReference type="PANTHER" id="PTHR45726:SF3">
    <property type="entry name" value="LEUKOTRIENE A-4 HYDROLASE"/>
    <property type="match status" value="1"/>
</dbReference>
<feature type="binding site" evidence="2">
    <location>
        <position position="370"/>
    </location>
    <ligand>
        <name>Zn(2+)</name>
        <dbReference type="ChEBI" id="CHEBI:29105"/>
        <note>catalytic</note>
    </ligand>
</feature>
<name>A0A5J6SUM3_9BACI</name>
<keyword evidence="3" id="KW-0472">Membrane</keyword>
<dbReference type="InterPro" id="IPR014782">
    <property type="entry name" value="Peptidase_M1_dom"/>
</dbReference>
<dbReference type="GO" id="GO:0008237">
    <property type="term" value="F:metallopeptidase activity"/>
    <property type="evidence" value="ECO:0007669"/>
    <property type="project" value="InterPro"/>
</dbReference>
<dbReference type="AlphaFoldDB" id="A0A5J6SUM3"/>
<gene>
    <name evidence="5" type="ORF">PB01_14460</name>
</gene>
<feature type="transmembrane region" description="Helical" evidence="3">
    <location>
        <begin position="30"/>
        <end position="48"/>
    </location>
</feature>
<organism evidence="5 6">
    <name type="scientific">Psychrobacillus glaciei</name>
    <dbReference type="NCBI Taxonomy" id="2283160"/>
    <lineage>
        <taxon>Bacteria</taxon>
        <taxon>Bacillati</taxon>
        <taxon>Bacillota</taxon>
        <taxon>Bacilli</taxon>
        <taxon>Bacillales</taxon>
        <taxon>Bacillaceae</taxon>
        <taxon>Psychrobacillus</taxon>
    </lineage>
</organism>
<dbReference type="CDD" id="cd09604">
    <property type="entry name" value="M1_APN_like"/>
    <property type="match status" value="1"/>
</dbReference>
<reference evidence="5 6" key="1">
    <citation type="submission" date="2018-07" db="EMBL/GenBank/DDBJ databases">
        <title>Complete genome sequence of Psychrobacillus sp. PB01, isolated from iceberg, and comparative genome analysis of Psychrobacillus strains.</title>
        <authorList>
            <person name="Lee P.C."/>
        </authorList>
    </citation>
    <scope>NUCLEOTIDE SEQUENCE [LARGE SCALE GENOMIC DNA]</scope>
    <source>
        <strain evidence="5 6">PB01</strain>
    </source>
</reference>
<evidence type="ECO:0000313" key="6">
    <source>
        <dbReference type="Proteomes" id="UP000325517"/>
    </source>
</evidence>
<dbReference type="OrthoDB" id="9814383at2"/>
<accession>A0A5J6SUM3</accession>
<dbReference type="InterPro" id="IPR034015">
    <property type="entry name" value="M1_LTA4H"/>
</dbReference>
<feature type="binding site" evidence="2">
    <location>
        <position position="389"/>
    </location>
    <ligand>
        <name>Zn(2+)</name>
        <dbReference type="ChEBI" id="CHEBI:29105"/>
        <note>catalytic</note>
    </ligand>
</feature>
<evidence type="ECO:0000259" key="4">
    <source>
        <dbReference type="Pfam" id="PF01433"/>
    </source>
</evidence>
<proteinExistence type="predicted"/>
<keyword evidence="2" id="KW-0862">Zinc</keyword>
<keyword evidence="3" id="KW-1133">Transmembrane helix</keyword>
<protein>
    <submittedName>
        <fullName evidence="5">M1 family peptidase</fullName>
    </submittedName>
</protein>
<keyword evidence="6" id="KW-1185">Reference proteome</keyword>
<evidence type="ECO:0000256" key="3">
    <source>
        <dbReference type="SAM" id="Phobius"/>
    </source>
</evidence>
<dbReference type="PANTHER" id="PTHR45726">
    <property type="entry name" value="LEUKOTRIENE A-4 HYDROLASE"/>
    <property type="match status" value="1"/>
</dbReference>
<feature type="active site" description="Proton donor" evidence="1">
    <location>
        <position position="442"/>
    </location>
</feature>
<sequence length="506" mass="58517">MAVAYSKHTTLYILNTKCGMKVGVVKVYKYLYFLISVILLTCYFLTGCEMDKGTSKGKVTSSLDRTSFFPRSVPAGNYTKYDINLKMSSVGEFEVDANINIKNTSEDAWNELVFYFIPNIFTKATSEKLNYSLDVPARLQFKKVVVEKIPMKYTLNKDKLTVPLKSSIGPGDEVKVEFSYEFTLPEGGLRFTKSNENYHLAQFYPMVATYRNHNWNKEEYRFRGETYHNGFSNFKVSYDIPKGYTFASTSENDVYPGKSMGSFEVNNVKEVFIAILKDPKVIQKQEENVNIRVFGFEDKEDLYKEISEVASDALSYFQKNIGPYPFSQLDIVIDGLGMEYPGIVTANSIYNNKPLEPKLLKKTVIHEIAHQWFYGIISNDPYHDAWLDEGFADFATELYIHSTNNEEVPYSSMYAAIQNLDPLPVNLPLDEYEEGKQSSYIYGKSSVMLWSLFEGRGGLKEAEKFLRIYYQYYQFKEVDSKEFIRFTEHYFRLNDDSVFAEWLLVK</sequence>
<dbReference type="Proteomes" id="UP000325517">
    <property type="component" value="Chromosome"/>
</dbReference>
<evidence type="ECO:0000256" key="1">
    <source>
        <dbReference type="PIRSR" id="PIRSR634015-1"/>
    </source>
</evidence>
<keyword evidence="2" id="KW-0479">Metal-binding</keyword>
<feature type="binding site" evidence="2">
    <location>
        <position position="366"/>
    </location>
    <ligand>
        <name>Zn(2+)</name>
        <dbReference type="ChEBI" id="CHEBI:29105"/>
        <note>catalytic</note>
    </ligand>
</feature>
<feature type="active site" description="Proton acceptor" evidence="1">
    <location>
        <position position="367"/>
    </location>
</feature>
<dbReference type="Pfam" id="PF01433">
    <property type="entry name" value="Peptidase_M1"/>
    <property type="match status" value="1"/>
</dbReference>
<dbReference type="SUPFAM" id="SSF55486">
    <property type="entry name" value="Metalloproteases ('zincins'), catalytic domain"/>
    <property type="match status" value="1"/>
</dbReference>
<keyword evidence="3" id="KW-0812">Transmembrane</keyword>
<dbReference type="GO" id="GO:0008270">
    <property type="term" value="F:zinc ion binding"/>
    <property type="evidence" value="ECO:0007669"/>
    <property type="project" value="InterPro"/>
</dbReference>
<comment type="cofactor">
    <cofactor evidence="2">
        <name>Zn(2+)</name>
        <dbReference type="ChEBI" id="CHEBI:29105"/>
    </cofactor>
    <text evidence="2">Binds 1 zinc ion per subunit.</text>
</comment>
<evidence type="ECO:0000256" key="2">
    <source>
        <dbReference type="PIRSR" id="PIRSR634015-3"/>
    </source>
</evidence>
<dbReference type="Gene3D" id="1.10.390.10">
    <property type="entry name" value="Neutral Protease Domain 2"/>
    <property type="match status" value="1"/>
</dbReference>
<dbReference type="EMBL" id="CP031223">
    <property type="protein sequence ID" value="QFF99927.1"/>
    <property type="molecule type" value="Genomic_DNA"/>
</dbReference>
<dbReference type="InterPro" id="IPR027268">
    <property type="entry name" value="Peptidase_M4/M1_CTD_sf"/>
</dbReference>
<dbReference type="KEGG" id="psyo:PB01_14460"/>
<feature type="domain" description="Peptidase M1 membrane alanine aminopeptidase" evidence="4">
    <location>
        <begin position="310"/>
        <end position="502"/>
    </location>
</feature>
<evidence type="ECO:0000313" key="5">
    <source>
        <dbReference type="EMBL" id="QFF99927.1"/>
    </source>
</evidence>